<evidence type="ECO:0000313" key="4">
    <source>
        <dbReference type="Proteomes" id="UP001497623"/>
    </source>
</evidence>
<keyword evidence="2" id="KW-1133">Transmembrane helix</keyword>
<comment type="caution">
    <text evidence="3">The sequence shown here is derived from an EMBL/GenBank/DDBJ whole genome shotgun (WGS) entry which is preliminary data.</text>
</comment>
<organism evidence="3 4">
    <name type="scientific">Meganyctiphanes norvegica</name>
    <name type="common">Northern krill</name>
    <name type="synonym">Thysanopoda norvegica</name>
    <dbReference type="NCBI Taxonomy" id="48144"/>
    <lineage>
        <taxon>Eukaryota</taxon>
        <taxon>Metazoa</taxon>
        <taxon>Ecdysozoa</taxon>
        <taxon>Arthropoda</taxon>
        <taxon>Crustacea</taxon>
        <taxon>Multicrustacea</taxon>
        <taxon>Malacostraca</taxon>
        <taxon>Eumalacostraca</taxon>
        <taxon>Eucarida</taxon>
        <taxon>Euphausiacea</taxon>
        <taxon>Euphausiidae</taxon>
        <taxon>Meganyctiphanes</taxon>
    </lineage>
</organism>
<evidence type="ECO:0000256" key="1">
    <source>
        <dbReference type="SAM" id="MobiDB-lite"/>
    </source>
</evidence>
<evidence type="ECO:0008006" key="5">
    <source>
        <dbReference type="Google" id="ProtNLM"/>
    </source>
</evidence>
<feature type="non-terminal residue" evidence="3">
    <location>
        <position position="1"/>
    </location>
</feature>
<name>A0AAV2QJ74_MEGNR</name>
<protein>
    <recommendedName>
        <fullName evidence="5">Solute carrier family 12 member 2</fullName>
    </recommendedName>
</protein>
<reference evidence="3 4" key="1">
    <citation type="submission" date="2024-05" db="EMBL/GenBank/DDBJ databases">
        <authorList>
            <person name="Wallberg A."/>
        </authorList>
    </citation>
    <scope>NUCLEOTIDE SEQUENCE [LARGE SCALE GENOMIC DNA]</scope>
</reference>
<evidence type="ECO:0000313" key="3">
    <source>
        <dbReference type="EMBL" id="CAL4082976.1"/>
    </source>
</evidence>
<keyword evidence="2" id="KW-0472">Membrane</keyword>
<proteinExistence type="predicted"/>
<feature type="transmembrane region" description="Helical" evidence="2">
    <location>
        <begin position="134"/>
        <end position="157"/>
    </location>
</feature>
<dbReference type="EMBL" id="CAXKWB010006477">
    <property type="protein sequence ID" value="CAL4082976.1"/>
    <property type="molecule type" value="Genomic_DNA"/>
</dbReference>
<feature type="compositionally biased region" description="Low complexity" evidence="1">
    <location>
        <begin position="61"/>
        <end position="76"/>
    </location>
</feature>
<dbReference type="AlphaFoldDB" id="A0AAV2QJ74"/>
<accession>A0AAV2QJ74</accession>
<dbReference type="Proteomes" id="UP001497623">
    <property type="component" value="Unassembled WGS sequence"/>
</dbReference>
<evidence type="ECO:0000256" key="2">
    <source>
        <dbReference type="SAM" id="Phobius"/>
    </source>
</evidence>
<feature type="region of interest" description="Disordered" evidence="1">
    <location>
        <begin position="61"/>
        <end position="97"/>
    </location>
</feature>
<sequence>DYAYFALAMTHDIHKIREARFRGEAFGPPTFASRGLPGSTDLDQLFPERVTHKKVITTAASSPTSSVASSPDDQSSLKSEVDTGNGESAETDPLNEMSAGPSAGFGIASKTTNWYSNLCNRWISLLGVLVKVSVMLLIQWGYALATLISALLLYVYIGQAAPGGHPGVAAEFVFLRWLKNSFLTCIGRRPNDYAQVVVTPLHPGVEVTQAQLTQENQDFAARSRYHQSTQGQEMPEPQ</sequence>
<gene>
    <name evidence="3" type="ORF">MNOR_LOCUS12043</name>
</gene>
<keyword evidence="2" id="KW-0812">Transmembrane</keyword>
<keyword evidence="4" id="KW-1185">Reference proteome</keyword>